<proteinExistence type="predicted"/>
<feature type="region of interest" description="Disordered" evidence="1">
    <location>
        <begin position="457"/>
        <end position="540"/>
    </location>
</feature>
<dbReference type="OrthoDB" id="5327538at2759"/>
<keyword evidence="3" id="KW-1185">Reference proteome</keyword>
<evidence type="ECO:0000313" key="3">
    <source>
        <dbReference type="Proteomes" id="UP000557566"/>
    </source>
</evidence>
<feature type="compositionally biased region" description="Pro residues" evidence="1">
    <location>
        <begin position="510"/>
        <end position="520"/>
    </location>
</feature>
<dbReference type="AlphaFoldDB" id="A0A8H4M082"/>
<organism evidence="2 3">
    <name type="scientific">Ophiocordyceps sinensis</name>
    <dbReference type="NCBI Taxonomy" id="72228"/>
    <lineage>
        <taxon>Eukaryota</taxon>
        <taxon>Fungi</taxon>
        <taxon>Dikarya</taxon>
        <taxon>Ascomycota</taxon>
        <taxon>Pezizomycotina</taxon>
        <taxon>Sordariomycetes</taxon>
        <taxon>Hypocreomycetidae</taxon>
        <taxon>Hypocreales</taxon>
        <taxon>Ophiocordycipitaceae</taxon>
        <taxon>Ophiocordyceps</taxon>
    </lineage>
</organism>
<name>A0A8H4M082_9HYPO</name>
<gene>
    <name evidence="2" type="ORF">G6O67_004304</name>
</gene>
<sequence>MTAAEQLLVSLLGSQAVQDTLFAHLSNADIGAVRTASSACCNLVTKTLFTRIHVTFSAATFTKPGRVAALARIGHHVEHLTFHVPHSHGTFLPPLIHPTTGQEICFLYSPHTSMGSVMTRPKYANTELGEILTQQYPPLFHAATNVPSFIHALKMLPNMRHLTIHCPGQDPAERYRRSVVDYALISMRIAVERAPLTRLNKLSLSSLHPAAFIYLRHAQGFGCVPSAARRWSQIKKLQISVEAWDFYGPSPGLDHLKAMENYIRYFAPALEKLTFAWIGSKGPCPIALSADPLFAPPRSSKKLFHEVTSPMSPLPIRPSRSPIHFPVLRYLEIRRATMNAPQLSALINSHRETVKEFDFRNVVLVNRGSWDEALAPLSRDRSWSRSSLVAASECSMVSDDSLDDLPSPSAAAAAASKELLDMDLGGLAVSDEESEVIEAACESVAAAEEDDLSISTKLKKKRIRRRRHGRSHHHKDEDRQTSEPRPSTSSSSSSFRLRSPFRPRRKPSFEPEPPPPPIPVPKSIITSPMLDPDPRPVLLQPTVYNPLARPAPDEGISSVQRNIELEEAHRRLAEDAVARTHALQRAKETVLSKLSREFCGKRHGGGGRRGGAVAACRLAVGAGGGGGREVLMDDRGSLESRSTLVPLFFSRS</sequence>
<dbReference type="EMBL" id="JAAVMX010000005">
    <property type="protein sequence ID" value="KAF4507852.1"/>
    <property type="molecule type" value="Genomic_DNA"/>
</dbReference>
<feature type="compositionally biased region" description="Basic residues" evidence="1">
    <location>
        <begin position="457"/>
        <end position="473"/>
    </location>
</feature>
<protein>
    <submittedName>
        <fullName evidence="2">Uncharacterized protein</fullName>
    </submittedName>
</protein>
<feature type="compositionally biased region" description="Low complexity" evidence="1">
    <location>
        <begin position="483"/>
        <end position="498"/>
    </location>
</feature>
<evidence type="ECO:0000256" key="1">
    <source>
        <dbReference type="SAM" id="MobiDB-lite"/>
    </source>
</evidence>
<reference evidence="2 3" key="1">
    <citation type="journal article" date="2020" name="Genome Biol. Evol.">
        <title>A new high-quality draft genome assembly of the Chinese cordyceps Ophiocordyceps sinensis.</title>
        <authorList>
            <person name="Shu R."/>
            <person name="Zhang J."/>
            <person name="Meng Q."/>
            <person name="Zhang H."/>
            <person name="Zhou G."/>
            <person name="Li M."/>
            <person name="Wu P."/>
            <person name="Zhao Y."/>
            <person name="Chen C."/>
            <person name="Qin Q."/>
        </authorList>
    </citation>
    <scope>NUCLEOTIDE SEQUENCE [LARGE SCALE GENOMIC DNA]</scope>
    <source>
        <strain evidence="2 3">IOZ07</strain>
    </source>
</reference>
<dbReference type="Proteomes" id="UP000557566">
    <property type="component" value="Unassembled WGS sequence"/>
</dbReference>
<comment type="caution">
    <text evidence="2">The sequence shown here is derived from an EMBL/GenBank/DDBJ whole genome shotgun (WGS) entry which is preliminary data.</text>
</comment>
<evidence type="ECO:0000313" key="2">
    <source>
        <dbReference type="EMBL" id="KAF4507852.1"/>
    </source>
</evidence>
<accession>A0A8H4M082</accession>